<keyword evidence="1" id="KW-1133">Transmembrane helix</keyword>
<gene>
    <name evidence="2" type="ORF">GGQ80_002551</name>
</gene>
<feature type="transmembrane region" description="Helical" evidence="1">
    <location>
        <begin position="86"/>
        <end position="106"/>
    </location>
</feature>
<evidence type="ECO:0000256" key="1">
    <source>
        <dbReference type="SAM" id="Phobius"/>
    </source>
</evidence>
<dbReference type="EMBL" id="JACIEV010000007">
    <property type="protein sequence ID" value="MBB4154635.1"/>
    <property type="molecule type" value="Genomic_DNA"/>
</dbReference>
<protein>
    <submittedName>
        <fullName evidence="2">CHASE2 domain-containing sensor protein</fullName>
    </submittedName>
</protein>
<dbReference type="RefSeq" id="WP_183985351.1">
    <property type="nucleotide sequence ID" value="NZ_JACIEV010000007.1"/>
</dbReference>
<comment type="caution">
    <text evidence="2">The sequence shown here is derived from an EMBL/GenBank/DDBJ whole genome shotgun (WGS) entry which is preliminary data.</text>
</comment>
<keyword evidence="3" id="KW-1185">Reference proteome</keyword>
<keyword evidence="1" id="KW-0472">Membrane</keyword>
<keyword evidence="1" id="KW-0812">Transmembrane</keyword>
<proteinExistence type="predicted"/>
<dbReference type="AlphaFoldDB" id="A0A840FMX2"/>
<feature type="transmembrane region" description="Helical" evidence="1">
    <location>
        <begin position="7"/>
        <end position="25"/>
    </location>
</feature>
<reference evidence="2 3" key="1">
    <citation type="submission" date="2020-08" db="EMBL/GenBank/DDBJ databases">
        <title>Genomic Encyclopedia of Type Strains, Phase IV (KMG-IV): sequencing the most valuable type-strain genomes for metagenomic binning, comparative biology and taxonomic classification.</title>
        <authorList>
            <person name="Goeker M."/>
        </authorList>
    </citation>
    <scope>NUCLEOTIDE SEQUENCE [LARGE SCALE GENOMIC DNA]</scope>
    <source>
        <strain evidence="2 3">YC6723</strain>
    </source>
</reference>
<evidence type="ECO:0000313" key="3">
    <source>
        <dbReference type="Proteomes" id="UP000529795"/>
    </source>
</evidence>
<organism evidence="2 3">
    <name type="scientific">Sphingomonas jinjuensis</name>
    <dbReference type="NCBI Taxonomy" id="535907"/>
    <lineage>
        <taxon>Bacteria</taxon>
        <taxon>Pseudomonadati</taxon>
        <taxon>Pseudomonadota</taxon>
        <taxon>Alphaproteobacteria</taxon>
        <taxon>Sphingomonadales</taxon>
        <taxon>Sphingomonadaceae</taxon>
        <taxon>Sphingomonas</taxon>
    </lineage>
</organism>
<name>A0A840FMX2_9SPHN</name>
<dbReference type="Proteomes" id="UP000529795">
    <property type="component" value="Unassembled WGS sequence"/>
</dbReference>
<accession>A0A840FMX2</accession>
<feature type="transmembrane region" description="Helical" evidence="1">
    <location>
        <begin position="31"/>
        <end position="49"/>
    </location>
</feature>
<evidence type="ECO:0000313" key="2">
    <source>
        <dbReference type="EMBL" id="MBB4154635.1"/>
    </source>
</evidence>
<feature type="transmembrane region" description="Helical" evidence="1">
    <location>
        <begin position="61"/>
        <end position="80"/>
    </location>
</feature>
<sequence>MGRLRMIAAMLATVSILVAGLLVTVPQSGLPVILVFAIGSLILGGITPFEAADPSSRMRVVLACAAYTLCAIAAGVLAVVSGAPRLVPAIMLASTLPGMVLTIWAFRTRKRYKRRGWQNYFDN</sequence>